<evidence type="ECO:0008006" key="4">
    <source>
        <dbReference type="Google" id="ProtNLM"/>
    </source>
</evidence>
<keyword evidence="1" id="KW-1133">Transmembrane helix</keyword>
<feature type="transmembrane region" description="Helical" evidence="1">
    <location>
        <begin position="49"/>
        <end position="67"/>
    </location>
</feature>
<organism evidence="2 3">
    <name type="scientific">Algimonas porphyrae</name>
    <dbReference type="NCBI Taxonomy" id="1128113"/>
    <lineage>
        <taxon>Bacteria</taxon>
        <taxon>Pseudomonadati</taxon>
        <taxon>Pseudomonadota</taxon>
        <taxon>Alphaproteobacteria</taxon>
        <taxon>Maricaulales</taxon>
        <taxon>Robiginitomaculaceae</taxon>
        <taxon>Algimonas</taxon>
    </lineage>
</organism>
<proteinExistence type="predicted"/>
<evidence type="ECO:0000313" key="3">
    <source>
        <dbReference type="Proteomes" id="UP001161390"/>
    </source>
</evidence>
<sequence length="102" mass="11019">MPDPIETAFARSSTPAPRADLADRIMSAARDQAPLDAANDHGFWHGKTLWAGMTGIAATLVAGFFVMNSQPSDAELWASHADQSGFGDLYEWVYAEDSDTTQ</sequence>
<keyword evidence="1" id="KW-0472">Membrane</keyword>
<gene>
    <name evidence="2" type="ORF">GCM10007854_20120</name>
</gene>
<dbReference type="EMBL" id="BSNJ01000004">
    <property type="protein sequence ID" value="GLQ21057.1"/>
    <property type="molecule type" value="Genomic_DNA"/>
</dbReference>
<keyword evidence="1" id="KW-0812">Transmembrane</keyword>
<dbReference type="Proteomes" id="UP001161390">
    <property type="component" value="Unassembled WGS sequence"/>
</dbReference>
<keyword evidence="3" id="KW-1185">Reference proteome</keyword>
<name>A0ABQ5V1V1_9PROT</name>
<comment type="caution">
    <text evidence="2">The sequence shown here is derived from an EMBL/GenBank/DDBJ whole genome shotgun (WGS) entry which is preliminary data.</text>
</comment>
<reference evidence="2" key="1">
    <citation type="journal article" date="2014" name="Int. J. Syst. Evol. Microbiol.">
        <title>Complete genome of a new Firmicutes species belonging to the dominant human colonic microbiota ('Ruminococcus bicirculans') reveals two chromosomes and a selective capacity to utilize plant glucans.</title>
        <authorList>
            <consortium name="NISC Comparative Sequencing Program"/>
            <person name="Wegmann U."/>
            <person name="Louis P."/>
            <person name="Goesmann A."/>
            <person name="Henrissat B."/>
            <person name="Duncan S.H."/>
            <person name="Flint H.J."/>
        </authorList>
    </citation>
    <scope>NUCLEOTIDE SEQUENCE</scope>
    <source>
        <strain evidence="2">NBRC 108216</strain>
    </source>
</reference>
<accession>A0ABQ5V1V1</accession>
<dbReference type="RefSeq" id="WP_284372218.1">
    <property type="nucleotide sequence ID" value="NZ_BSNJ01000004.1"/>
</dbReference>
<evidence type="ECO:0000313" key="2">
    <source>
        <dbReference type="EMBL" id="GLQ21057.1"/>
    </source>
</evidence>
<protein>
    <recommendedName>
        <fullName evidence="4">DUF3619 family protein</fullName>
    </recommendedName>
</protein>
<reference evidence="2" key="2">
    <citation type="submission" date="2023-01" db="EMBL/GenBank/DDBJ databases">
        <title>Draft genome sequence of Algimonas porphyrae strain NBRC 108216.</title>
        <authorList>
            <person name="Sun Q."/>
            <person name="Mori K."/>
        </authorList>
    </citation>
    <scope>NUCLEOTIDE SEQUENCE</scope>
    <source>
        <strain evidence="2">NBRC 108216</strain>
    </source>
</reference>
<evidence type="ECO:0000256" key="1">
    <source>
        <dbReference type="SAM" id="Phobius"/>
    </source>
</evidence>